<evidence type="ECO:0000313" key="3">
    <source>
        <dbReference type="EMBL" id="WOJ96571.1"/>
    </source>
</evidence>
<dbReference type="Proteomes" id="UP001626549">
    <property type="component" value="Chromosome"/>
</dbReference>
<name>A0ABZ0IEW9_9GAMM</name>
<dbReference type="HAMAP" id="MF_00460">
    <property type="entry name" value="UPF0125_RnfH"/>
    <property type="match status" value="1"/>
</dbReference>
<gene>
    <name evidence="3" type="ORF">R0137_15160</name>
</gene>
<dbReference type="NCBIfam" id="NF002490">
    <property type="entry name" value="PRK01777.1"/>
    <property type="match status" value="1"/>
</dbReference>
<dbReference type="InterPro" id="IPR037021">
    <property type="entry name" value="RnfH_sf"/>
</dbReference>
<accession>A0ABZ0IEW9</accession>
<dbReference type="SUPFAM" id="SSF54285">
    <property type="entry name" value="MoaD/ThiS"/>
    <property type="match status" value="1"/>
</dbReference>
<evidence type="ECO:0000256" key="1">
    <source>
        <dbReference type="ARBA" id="ARBA00010645"/>
    </source>
</evidence>
<keyword evidence="4" id="KW-1185">Reference proteome</keyword>
<dbReference type="InterPro" id="IPR016155">
    <property type="entry name" value="Mopterin_synth/thiamin_S_b"/>
</dbReference>
<dbReference type="InterPro" id="IPR005346">
    <property type="entry name" value="RnfH"/>
</dbReference>
<proteinExistence type="inferred from homology"/>
<reference evidence="3 4" key="1">
    <citation type="submission" date="2023-10" db="EMBL/GenBank/DDBJ databases">
        <title>Two novel species belonging to the OM43/NOR5 clade.</title>
        <authorList>
            <person name="Park M."/>
        </authorList>
    </citation>
    <scope>NUCLEOTIDE SEQUENCE [LARGE SCALE GENOMIC DNA]</scope>
    <source>
        <strain evidence="3 4">IMCC45268</strain>
    </source>
</reference>
<dbReference type="Gene3D" id="3.10.20.280">
    <property type="entry name" value="RnfH-like"/>
    <property type="match status" value="1"/>
</dbReference>
<organism evidence="3 4">
    <name type="scientific">Congregibacter brevis</name>
    <dbReference type="NCBI Taxonomy" id="3081201"/>
    <lineage>
        <taxon>Bacteria</taxon>
        <taxon>Pseudomonadati</taxon>
        <taxon>Pseudomonadota</taxon>
        <taxon>Gammaproteobacteria</taxon>
        <taxon>Cellvibrionales</taxon>
        <taxon>Halieaceae</taxon>
        <taxon>Congregibacter</taxon>
    </lineage>
</organism>
<dbReference type="PANTHER" id="PTHR37483">
    <property type="entry name" value="UPF0125 PROTEIN RATB"/>
    <property type="match status" value="1"/>
</dbReference>
<dbReference type="EMBL" id="CP136865">
    <property type="protein sequence ID" value="WOJ96571.1"/>
    <property type="molecule type" value="Genomic_DNA"/>
</dbReference>
<dbReference type="Pfam" id="PF03658">
    <property type="entry name" value="Ub-RnfH"/>
    <property type="match status" value="1"/>
</dbReference>
<protein>
    <recommendedName>
        <fullName evidence="2">UPF0125 protein R0137_15160</fullName>
    </recommendedName>
</protein>
<sequence>MSNPEVISIEVVYALPERQSIIKLSVPEGTTAFAAAQQSGIEKQFDDLTLGEDTRLGVFGHLAAQTQVLRDGDRVEIYRPLLADPKEVRKERAARAKARRENQSED</sequence>
<evidence type="ECO:0000256" key="2">
    <source>
        <dbReference type="HAMAP-Rule" id="MF_00460"/>
    </source>
</evidence>
<evidence type="ECO:0000313" key="4">
    <source>
        <dbReference type="Proteomes" id="UP001626549"/>
    </source>
</evidence>
<comment type="similarity">
    <text evidence="1 2">Belongs to the UPF0125 (RnfH) family.</text>
</comment>
<dbReference type="PANTHER" id="PTHR37483:SF1">
    <property type="entry name" value="UPF0125 PROTEIN RATB"/>
    <property type="match status" value="1"/>
</dbReference>
<dbReference type="RefSeq" id="WP_407327249.1">
    <property type="nucleotide sequence ID" value="NZ_CP136865.1"/>
</dbReference>